<evidence type="ECO:0000313" key="2">
    <source>
        <dbReference type="Proteomes" id="UP000216113"/>
    </source>
</evidence>
<protein>
    <submittedName>
        <fullName evidence="1">Uncharacterized protein</fullName>
    </submittedName>
</protein>
<proteinExistence type="predicted"/>
<comment type="caution">
    <text evidence="1">The sequence shown here is derived from an EMBL/GenBank/DDBJ whole genome shotgun (WGS) entry which is preliminary data.</text>
</comment>
<accession>A0A266LNQ1</accession>
<evidence type="ECO:0000313" key="1">
    <source>
        <dbReference type="EMBL" id="OZY39661.1"/>
    </source>
</evidence>
<dbReference type="RefSeq" id="WP_095030906.1">
    <property type="nucleotide sequence ID" value="NZ_NQKL01000024.1"/>
</dbReference>
<reference evidence="1 2" key="1">
    <citation type="submission" date="2017-08" db="EMBL/GenBank/DDBJ databases">
        <title>Genomic and metabolic characterisation of spoilage-associated Pseudomonas species.</title>
        <authorList>
            <person name="Stanborough T."/>
            <person name="Fegan N."/>
            <person name="Powell S.M."/>
            <person name="Singh T."/>
            <person name="Tamplin M.L."/>
            <person name="Chandry P.S."/>
        </authorList>
    </citation>
    <scope>NUCLEOTIDE SEQUENCE [LARGE SCALE GENOMIC DNA]</scope>
    <source>
        <strain evidence="1 2">F1820</strain>
    </source>
</reference>
<dbReference type="Proteomes" id="UP000216113">
    <property type="component" value="Unassembled WGS sequence"/>
</dbReference>
<organism evidence="1 2">
    <name type="scientific">Pseudomonas fragi</name>
    <dbReference type="NCBI Taxonomy" id="296"/>
    <lineage>
        <taxon>Bacteria</taxon>
        <taxon>Pseudomonadati</taxon>
        <taxon>Pseudomonadota</taxon>
        <taxon>Gammaproteobacteria</taxon>
        <taxon>Pseudomonadales</taxon>
        <taxon>Pseudomonadaceae</taxon>
        <taxon>Pseudomonas</taxon>
    </lineage>
</organism>
<dbReference type="InterPro" id="IPR026988">
    <property type="entry name" value="YaaC-like"/>
</dbReference>
<gene>
    <name evidence="1" type="ORF">CJF43_21590</name>
</gene>
<sequence>MITNEEALELVAKIDDLKNKINPKIPRMPIKYKSKAITIRKSKISPDFASKTVLTDSTWQYVEIYLRSKNQDDALFYWEQARNFYESTKSLSLVSKPLTAYYCFLNAAKALLEVKGLGYDLAHGVSGKREDGHINIINESVRFQPAGVVAALGRYLGENIQDGGEKFNLKDIFYNIPYIHRAFKLTYSNMAELFIPIISPRFVHDKIRQKAWLEIKLEPEHSNKTTLGRLIGYSLDKRYDNSFEYTLRRNKQFDWVAPHNNPTTESIYKLNAYHEKIRKELRYIYSPNDLWYVKRKDLKNHIINKSTLTLTIGAMHRLSELSRYNPQT</sequence>
<name>A0A266LNQ1_PSEFR</name>
<dbReference type="AlphaFoldDB" id="A0A266LNQ1"/>
<dbReference type="EMBL" id="NQKL01000024">
    <property type="protein sequence ID" value="OZY39661.1"/>
    <property type="molecule type" value="Genomic_DNA"/>
</dbReference>
<dbReference type="Pfam" id="PF14175">
    <property type="entry name" value="YaaC"/>
    <property type="match status" value="1"/>
</dbReference>